<proteinExistence type="predicted"/>
<evidence type="ECO:0000313" key="3">
    <source>
        <dbReference type="Proteomes" id="UP000887013"/>
    </source>
</evidence>
<organism evidence="2 3">
    <name type="scientific">Nephila pilipes</name>
    <name type="common">Giant wood spider</name>
    <name type="synonym">Nephila maculata</name>
    <dbReference type="NCBI Taxonomy" id="299642"/>
    <lineage>
        <taxon>Eukaryota</taxon>
        <taxon>Metazoa</taxon>
        <taxon>Ecdysozoa</taxon>
        <taxon>Arthropoda</taxon>
        <taxon>Chelicerata</taxon>
        <taxon>Arachnida</taxon>
        <taxon>Araneae</taxon>
        <taxon>Araneomorphae</taxon>
        <taxon>Entelegynae</taxon>
        <taxon>Araneoidea</taxon>
        <taxon>Nephilidae</taxon>
        <taxon>Nephila</taxon>
    </lineage>
</organism>
<feature type="region of interest" description="Disordered" evidence="1">
    <location>
        <begin position="143"/>
        <end position="163"/>
    </location>
</feature>
<reference evidence="2" key="1">
    <citation type="submission" date="2020-08" db="EMBL/GenBank/DDBJ databases">
        <title>Multicomponent nature underlies the extraordinary mechanical properties of spider dragline silk.</title>
        <authorList>
            <person name="Kono N."/>
            <person name="Nakamura H."/>
            <person name="Mori M."/>
            <person name="Yoshida Y."/>
            <person name="Ohtoshi R."/>
            <person name="Malay A.D."/>
            <person name="Moran D.A.P."/>
            <person name="Tomita M."/>
            <person name="Numata K."/>
            <person name="Arakawa K."/>
        </authorList>
    </citation>
    <scope>NUCLEOTIDE SEQUENCE</scope>
</reference>
<feature type="region of interest" description="Disordered" evidence="1">
    <location>
        <begin position="179"/>
        <end position="201"/>
    </location>
</feature>
<dbReference type="AlphaFoldDB" id="A0A8X6QUH9"/>
<comment type="caution">
    <text evidence="2">The sequence shown here is derived from an EMBL/GenBank/DDBJ whole genome shotgun (WGS) entry which is preliminary data.</text>
</comment>
<sequence length="223" mass="25200">MNGSVEFANFECPKDFSKEDVQSQLFYEDLDDDSELWLIRAPKDMELAVLENQLITLDDESNVVSGSDGKSYEYSTEKCLMPNLRLVLPHKGSKNLEEVNRQFQGSILITNCVMPNVSVKMEIEKNGVENELSSNAIKKNVETSVRKNTKSRKSDEGSSSNQFESELITLSDLQLDNSQISSSQKKLSKKHKKKKSGDTDFFKVEPVSDVDEFPKCLSQRKGK</sequence>
<dbReference type="Pfam" id="PF08208">
    <property type="entry name" value="RNA_polI_A34"/>
    <property type="match status" value="1"/>
</dbReference>
<gene>
    <name evidence="2" type="primary">AVEN_137893_1</name>
    <name evidence="2" type="ORF">NPIL_16111</name>
</gene>
<dbReference type="InterPro" id="IPR013240">
    <property type="entry name" value="DNA-dir_RNA_pol1_su_RPA34"/>
</dbReference>
<dbReference type="GO" id="GO:0006360">
    <property type="term" value="P:transcription by RNA polymerase I"/>
    <property type="evidence" value="ECO:0007669"/>
    <property type="project" value="InterPro"/>
</dbReference>
<dbReference type="Gene3D" id="6.20.250.70">
    <property type="match status" value="1"/>
</dbReference>
<evidence type="ECO:0000313" key="2">
    <source>
        <dbReference type="EMBL" id="GFU32520.1"/>
    </source>
</evidence>
<keyword evidence="3" id="KW-1185">Reference proteome</keyword>
<dbReference type="Proteomes" id="UP000887013">
    <property type="component" value="Unassembled WGS sequence"/>
</dbReference>
<name>A0A8X6QUH9_NEPPI</name>
<evidence type="ECO:0000256" key="1">
    <source>
        <dbReference type="SAM" id="MobiDB-lite"/>
    </source>
</evidence>
<dbReference type="EMBL" id="BMAW01129921">
    <property type="protein sequence ID" value="GFU32520.1"/>
    <property type="molecule type" value="Genomic_DNA"/>
</dbReference>
<accession>A0A8X6QUH9</accession>
<protein>
    <submittedName>
        <fullName evidence="2">Uncharacterized protein</fullName>
    </submittedName>
</protein>
<dbReference type="OrthoDB" id="6432813at2759"/>
<feature type="compositionally biased region" description="Basic residues" evidence="1">
    <location>
        <begin position="186"/>
        <end position="195"/>
    </location>
</feature>